<feature type="region of interest" description="Disordered" evidence="1">
    <location>
        <begin position="596"/>
        <end position="621"/>
    </location>
</feature>
<keyword evidence="4" id="KW-1185">Reference proteome</keyword>
<dbReference type="NCBIfam" id="NF012211">
    <property type="entry name" value="tand_rpt_95"/>
    <property type="match status" value="5"/>
</dbReference>
<accession>A0A4Q2SYZ4</accession>
<dbReference type="Proteomes" id="UP000291101">
    <property type="component" value="Unassembled WGS sequence"/>
</dbReference>
<dbReference type="Gene3D" id="2.60.40.3440">
    <property type="match status" value="3"/>
</dbReference>
<dbReference type="SUPFAM" id="SSF50985">
    <property type="entry name" value="RCC1/BLIP-II"/>
    <property type="match status" value="2"/>
</dbReference>
<dbReference type="Pfam" id="PF17963">
    <property type="entry name" value="Big_9"/>
    <property type="match status" value="5"/>
</dbReference>
<name>A0A4Q2SYZ4_9ACTN</name>
<dbReference type="GO" id="GO:0005737">
    <property type="term" value="C:cytoplasm"/>
    <property type="evidence" value="ECO:0007669"/>
    <property type="project" value="TreeGrafter"/>
</dbReference>
<dbReference type="GO" id="GO:0005975">
    <property type="term" value="P:carbohydrate metabolic process"/>
    <property type="evidence" value="ECO:0007669"/>
    <property type="project" value="UniProtKB-ARBA"/>
</dbReference>
<dbReference type="GO" id="GO:0016020">
    <property type="term" value="C:membrane"/>
    <property type="evidence" value="ECO:0007669"/>
    <property type="project" value="InterPro"/>
</dbReference>
<sequence>MLTGPAPRRAHFVRLLLALVLGLAGIAYAASPGAGDSSEGGIAATRDAQRLMSLGAEHSCAITDAGAVECWGDNSHGQLGTGDVTTSTTPRLVAGITGALEVGSGTEHTCALVHGGTVKCWGLNGSGQVGTASDDDQLIPVTVPISGVKHLTVGSVHSCAMKQDGSVWCWGQNGMGQLGDGVPGGTSKVPVPASGIDATSPAADITAGENHTCARMVAEGTLRCWGDNSFGQLGDGTKDQHDTPVAVRKPGNPGARMKGVLAVSAGGGHTCALLGGADWADNPVYCWGQNSYGQLGNLTPVVDGVMSPSLVPVRVQIDLEPGDALVDTSADLEEARSISAGQFHNCAVMNTREVRCWGQNGHGQLGFDRNILTKPWEDSRWANAVPGIDADAVVAGGFHSCSLDTGQISCWGYDFFGQLGGYVPQVPTPTTVTGVRGAKRIALANDAACALITDGITEATRPQCWGSNADGRLGIGSTSPTSSTIPVRVDLDPTQPPVVLDPIHQGREPATALHGGNGSFCATPDGIPGERCWGLNGHAELGDGTTTSRATPIAPTHLAGVTAYDLGGTLVGGIERGTTCKAVGGQARCWGYNGQRQVGDDTTTDRTAPVPVLHDPDPDDPDNPLVPITGVTAVAVGGDHACAIVGGGQVRCWGSNTVGQLGNNTTDPQAGAVTVQSDTDPDDDEPLTGVTALVAGDSHTCAMRGAGEVRCWGLNSRGQLGTSGGSRDEADKVVRALAPTPLFAPGDLTDATKIVSGDDHTCAMRASDAVTCWGENADGQLGTGGIGGFQSVGQVSLPAPTTSGLPEPWIKDIGASRRNTCAVLLDRTVSCWGDNSLGQVGDGIGTHSLAPVAVGGGASVGQNHVPTPAAISVATTPGTSVVIPVVLTGIDVDGDAVTLVSASDPPKGTSALTGPAQITYTPDAGCQDDEFAYVVSDGTAQVAATVTITMNCPPVADADSAITVEDQPVDIDVLAGDTDEDGDTLTISGFPVPPAHGTVSQVGGKARYVPALDYCGPDSFTYSVSDGHGHTVIAPVTVTVTCATDPPSAVADALPADEDTPTLFDVLANDSDPDGDPLAIVAVTAPSHGTAVKDGSRIRYVPAADYCGPDSFTYTVSDGALTSAATVTVTVVCVGDSPRAVPDSATTAEDTSVDVAVLANDTHPDGLTLSLTGALGQPVHGTATVVGTQVRYVPAADYCGPDSLTYVVTDGTLTATGTVTLTVTCTNDPPVAAPDVASTDEDVTVHVHVISNDSDVDGDVLHVGTISDPAHGAAVGAIDNAVAYTPDPNFCGTDSFTYESVDGKGGVTTGTVTVTVRCVDDLVQLAPVADVTVPWGEPVSVLLAATDIDEGAVITYDVSPLPLGASLTGPAFAWTPGAAQVGSRLLTATASSGGRTATRTFRIVVTKRATSLSWTGPTSGQISDQTPVRAVLLDAGSPVQGRSVGFALGTATTSASTDATGTATSAVQVTGALGARFVTSSFAGDAAYLPATLTTPFTVLAEGLAVQLAGTPHVVTTGSSATVTYTADLTEEQDGSYVGSLSSSTVRFKGLDGTTICTGAISATGAGKARATCSASQPLGALPVVVTVTSSAHTPRADVGVVTVAKAGAGLASGAGRVAGDAFGFTATSARKGAPTGRLVHVVLGSGQATVVDTATLSSYATTCTGGGSSKVCTATIAGTGATARTVDLASGAVSGPVAASITVTAVSTNRYGVQLGGPAPKTLAPTVLTSGAVRVD</sequence>
<evidence type="ECO:0000256" key="2">
    <source>
        <dbReference type="SAM" id="SignalP"/>
    </source>
</evidence>
<dbReference type="Pfam" id="PF00415">
    <property type="entry name" value="RCC1"/>
    <property type="match status" value="3"/>
</dbReference>
<keyword evidence="2" id="KW-0732">Signal</keyword>
<gene>
    <name evidence="3" type="ORF">EUA94_08770</name>
</gene>
<dbReference type="InterPro" id="IPR009091">
    <property type="entry name" value="RCC1/BLIP-II"/>
</dbReference>
<evidence type="ECO:0000313" key="4">
    <source>
        <dbReference type="Proteomes" id="UP000291101"/>
    </source>
</evidence>
<protein>
    <submittedName>
        <fullName evidence="3">Tandem-95 repeat protein</fullName>
    </submittedName>
</protein>
<dbReference type="InterPro" id="IPR051553">
    <property type="entry name" value="Ran_GTPase-activating"/>
</dbReference>
<dbReference type="PANTHER" id="PTHR45982:SF1">
    <property type="entry name" value="REGULATOR OF CHROMOSOME CONDENSATION"/>
    <property type="match status" value="1"/>
</dbReference>
<dbReference type="Gene3D" id="2.60.40.2810">
    <property type="match status" value="1"/>
</dbReference>
<dbReference type="PANTHER" id="PTHR45982">
    <property type="entry name" value="REGULATOR OF CHROMOSOME CONDENSATION"/>
    <property type="match status" value="1"/>
</dbReference>
<evidence type="ECO:0000256" key="1">
    <source>
        <dbReference type="SAM" id="MobiDB-lite"/>
    </source>
</evidence>
<dbReference type="InterPro" id="IPR015919">
    <property type="entry name" value="Cadherin-like_sf"/>
</dbReference>
<dbReference type="RefSeq" id="WP_129426495.1">
    <property type="nucleotide sequence ID" value="NZ_SDWV01000007.1"/>
</dbReference>
<dbReference type="Gene3D" id="2.130.10.30">
    <property type="entry name" value="Regulator of chromosome condensation 1/beta-lactamase-inhibitor protein II"/>
    <property type="match status" value="4"/>
</dbReference>
<dbReference type="SUPFAM" id="SSF49313">
    <property type="entry name" value="Cadherin-like"/>
    <property type="match status" value="1"/>
</dbReference>
<dbReference type="PROSITE" id="PS50012">
    <property type="entry name" value="RCC1_3"/>
    <property type="match status" value="9"/>
</dbReference>
<dbReference type="Pfam" id="PF13540">
    <property type="entry name" value="RCC1_2"/>
    <property type="match status" value="5"/>
</dbReference>
<dbReference type="InterPro" id="IPR013783">
    <property type="entry name" value="Ig-like_fold"/>
</dbReference>
<dbReference type="GO" id="GO:0005085">
    <property type="term" value="F:guanyl-nucleotide exchange factor activity"/>
    <property type="evidence" value="ECO:0007669"/>
    <property type="project" value="TreeGrafter"/>
</dbReference>
<dbReference type="OrthoDB" id="9796385at2"/>
<feature type="region of interest" description="Disordered" evidence="1">
    <location>
        <begin position="235"/>
        <end position="254"/>
    </location>
</feature>
<dbReference type="InterPro" id="IPR000408">
    <property type="entry name" value="Reg_chr_condens"/>
</dbReference>
<proteinExistence type="predicted"/>
<dbReference type="GO" id="GO:0005509">
    <property type="term" value="F:calcium ion binding"/>
    <property type="evidence" value="ECO:0007669"/>
    <property type="project" value="InterPro"/>
</dbReference>
<dbReference type="Gene3D" id="2.60.40.10">
    <property type="entry name" value="Immunoglobulins"/>
    <property type="match status" value="1"/>
</dbReference>
<comment type="caution">
    <text evidence="3">The sequence shown here is derived from an EMBL/GenBank/DDBJ whole genome shotgun (WGS) entry which is preliminary data.</text>
</comment>
<feature type="signal peptide" evidence="2">
    <location>
        <begin position="1"/>
        <end position="29"/>
    </location>
</feature>
<evidence type="ECO:0000313" key="3">
    <source>
        <dbReference type="EMBL" id="RYC11455.1"/>
    </source>
</evidence>
<reference evidence="3 4" key="1">
    <citation type="submission" date="2019-01" db="EMBL/GenBank/DDBJ databases">
        <title>Novel species of Nocardioides.</title>
        <authorList>
            <person name="Liu Q."/>
            <person name="X Y.-H."/>
        </authorList>
    </citation>
    <scope>NUCLEOTIDE SEQUENCE [LARGE SCALE GENOMIC DNA]</scope>
    <source>
        <strain evidence="3 4">HLT2-9</strain>
    </source>
</reference>
<dbReference type="EMBL" id="SDWV01000007">
    <property type="protein sequence ID" value="RYC11455.1"/>
    <property type="molecule type" value="Genomic_DNA"/>
</dbReference>
<feature type="chain" id="PRO_5021003534" evidence="2">
    <location>
        <begin position="30"/>
        <end position="1737"/>
    </location>
</feature>
<dbReference type="PRINTS" id="PR00633">
    <property type="entry name" value="RCCNDNSATION"/>
</dbReference>
<organism evidence="3 4">
    <name type="scientific">Nocardioides zhouii</name>
    <dbReference type="NCBI Taxonomy" id="1168729"/>
    <lineage>
        <taxon>Bacteria</taxon>
        <taxon>Bacillati</taxon>
        <taxon>Actinomycetota</taxon>
        <taxon>Actinomycetes</taxon>
        <taxon>Propionibacteriales</taxon>
        <taxon>Nocardioidaceae</taxon>
        <taxon>Nocardioides</taxon>
    </lineage>
</organism>